<sequence length="347" mass="38479">MMAAALGREINGEGGWKVLLLLGADAAVVVVVVQQLLAIAAAAAGRYHYKRWCCTAGMSVQDGLIFDVSTRTVIAGVADGALPGTAADDRHDGGRSGGMEPLRRRQVLANFGPIGGGGGCGQVRGRTLGHEPGDQSRGRRARTVDRGRQDPRRGSVLASGRRQNHRAIADLADRRLEATCTYTSTITRDKTYRTTTTVRIYTSATTEGAVGRYYRDITVQPLGLRWLLLFLLFQKLCCLQQSIEPRKHCCSSMVARAPTKIKFRFRELCGFFLRGVFCCKCVCFCLCVYTRLKTSVWSVITRSSFHFFPCTLRTSRMFPDTIDYSSVFLIEICFHYSLNCTVKLHYT</sequence>
<name>A0A8D8G7X2_CULPI</name>
<feature type="compositionally biased region" description="Basic and acidic residues" evidence="1">
    <location>
        <begin position="128"/>
        <end position="153"/>
    </location>
</feature>
<protein>
    <submittedName>
        <fullName evidence="2">(northern house mosquito) hypothetical protein</fullName>
    </submittedName>
</protein>
<reference evidence="2" key="1">
    <citation type="submission" date="2021-05" db="EMBL/GenBank/DDBJ databases">
        <authorList>
            <person name="Alioto T."/>
            <person name="Alioto T."/>
            <person name="Gomez Garrido J."/>
        </authorList>
    </citation>
    <scope>NUCLEOTIDE SEQUENCE</scope>
</reference>
<accession>A0A8D8G7X2</accession>
<proteinExistence type="predicted"/>
<feature type="region of interest" description="Disordered" evidence="1">
    <location>
        <begin position="116"/>
        <end position="161"/>
    </location>
</feature>
<dbReference type="EMBL" id="HBUE01131915">
    <property type="protein sequence ID" value="CAG6496844.1"/>
    <property type="molecule type" value="Transcribed_RNA"/>
</dbReference>
<evidence type="ECO:0000256" key="1">
    <source>
        <dbReference type="SAM" id="MobiDB-lite"/>
    </source>
</evidence>
<dbReference type="AlphaFoldDB" id="A0A8D8G7X2"/>
<organism evidence="2">
    <name type="scientific">Culex pipiens</name>
    <name type="common">House mosquito</name>
    <dbReference type="NCBI Taxonomy" id="7175"/>
    <lineage>
        <taxon>Eukaryota</taxon>
        <taxon>Metazoa</taxon>
        <taxon>Ecdysozoa</taxon>
        <taxon>Arthropoda</taxon>
        <taxon>Hexapoda</taxon>
        <taxon>Insecta</taxon>
        <taxon>Pterygota</taxon>
        <taxon>Neoptera</taxon>
        <taxon>Endopterygota</taxon>
        <taxon>Diptera</taxon>
        <taxon>Nematocera</taxon>
        <taxon>Culicoidea</taxon>
        <taxon>Culicidae</taxon>
        <taxon>Culicinae</taxon>
        <taxon>Culicini</taxon>
        <taxon>Culex</taxon>
        <taxon>Culex</taxon>
    </lineage>
</organism>
<evidence type="ECO:0000313" key="2">
    <source>
        <dbReference type="EMBL" id="CAG6496844.1"/>
    </source>
</evidence>